<dbReference type="InParanoid" id="A9UVF6"/>
<comment type="similarity">
    <text evidence="1">Belongs to the CutC family.</text>
</comment>
<dbReference type="Gene3D" id="3.20.20.380">
    <property type="entry name" value="Copper homeostasis (CutC) domain"/>
    <property type="match status" value="1"/>
</dbReference>
<dbReference type="SUPFAM" id="SSF110395">
    <property type="entry name" value="CutC-like"/>
    <property type="match status" value="1"/>
</dbReference>
<protein>
    <recommendedName>
        <fullName evidence="2">Copper homeostasis protein cutC homolog</fullName>
    </recommendedName>
</protein>
<dbReference type="InterPro" id="IPR005627">
    <property type="entry name" value="CutC-like"/>
</dbReference>
<dbReference type="PANTHER" id="PTHR12598:SF0">
    <property type="entry name" value="COPPER HOMEOSTASIS PROTEIN CUTC HOMOLOG"/>
    <property type="match status" value="1"/>
</dbReference>
<dbReference type="KEGG" id="mbr:MONBRDRAFT_3296"/>
<dbReference type="FunFam" id="3.20.20.380:FF:000011">
    <property type="entry name" value="Predicted protein"/>
    <property type="match status" value="1"/>
</dbReference>
<dbReference type="STRING" id="81824.A9UVF6"/>
<evidence type="ECO:0000313" key="4">
    <source>
        <dbReference type="Proteomes" id="UP000001357"/>
    </source>
</evidence>
<dbReference type="Proteomes" id="UP000001357">
    <property type="component" value="Unassembled WGS sequence"/>
</dbReference>
<evidence type="ECO:0000313" key="3">
    <source>
        <dbReference type="EMBL" id="EDQ90391.1"/>
    </source>
</evidence>
<name>A9UVF6_MONBE</name>
<gene>
    <name evidence="3" type="ORF">MONBRDRAFT_3296</name>
</gene>
<proteinExistence type="inferred from homology"/>
<dbReference type="GeneID" id="5889704"/>
<feature type="non-terminal residue" evidence="3">
    <location>
        <position position="1"/>
    </location>
</feature>
<dbReference type="PANTHER" id="PTHR12598">
    <property type="entry name" value="COPPER HOMEOSTASIS PROTEIN CUTC"/>
    <property type="match status" value="1"/>
</dbReference>
<dbReference type="eggNOG" id="KOG4013">
    <property type="taxonomic scope" value="Eukaryota"/>
</dbReference>
<dbReference type="InterPro" id="IPR036822">
    <property type="entry name" value="CutC-like_dom_sf"/>
</dbReference>
<dbReference type="EMBL" id="CH991547">
    <property type="protein sequence ID" value="EDQ90391.1"/>
    <property type="molecule type" value="Genomic_DNA"/>
</dbReference>
<dbReference type="AlphaFoldDB" id="A9UVF6"/>
<organism evidence="3 4">
    <name type="scientific">Monosiga brevicollis</name>
    <name type="common">Choanoflagellate</name>
    <dbReference type="NCBI Taxonomy" id="81824"/>
    <lineage>
        <taxon>Eukaryota</taxon>
        <taxon>Choanoflagellata</taxon>
        <taxon>Craspedida</taxon>
        <taxon>Salpingoecidae</taxon>
        <taxon>Monosiga</taxon>
    </lineage>
</organism>
<sequence>IEVCVDSVAAAQAAQAGGAHRLELCSALSEGGLTPSLGLCAAVMRAVSLPVHVMIRSRGGDFCYSDEEMDVMLMDLAALRSLGVAGAVFGCLTPEGEVDWVRWQAFESACTGAHVTFHRAIDMSRDPVAV</sequence>
<feature type="non-terminal residue" evidence="3">
    <location>
        <position position="130"/>
    </location>
</feature>
<dbReference type="Pfam" id="PF03932">
    <property type="entry name" value="CutC"/>
    <property type="match status" value="1"/>
</dbReference>
<reference evidence="3 4" key="1">
    <citation type="journal article" date="2008" name="Nature">
        <title>The genome of the choanoflagellate Monosiga brevicollis and the origin of metazoans.</title>
        <authorList>
            <consortium name="JGI Sequencing"/>
            <person name="King N."/>
            <person name="Westbrook M.J."/>
            <person name="Young S.L."/>
            <person name="Kuo A."/>
            <person name="Abedin M."/>
            <person name="Chapman J."/>
            <person name="Fairclough S."/>
            <person name="Hellsten U."/>
            <person name="Isogai Y."/>
            <person name="Letunic I."/>
            <person name="Marr M."/>
            <person name="Pincus D."/>
            <person name="Putnam N."/>
            <person name="Rokas A."/>
            <person name="Wright K.J."/>
            <person name="Zuzow R."/>
            <person name="Dirks W."/>
            <person name="Good M."/>
            <person name="Goodstein D."/>
            <person name="Lemons D."/>
            <person name="Li W."/>
            <person name="Lyons J.B."/>
            <person name="Morris A."/>
            <person name="Nichols S."/>
            <person name="Richter D.J."/>
            <person name="Salamov A."/>
            <person name="Bork P."/>
            <person name="Lim W.A."/>
            <person name="Manning G."/>
            <person name="Miller W.T."/>
            <person name="McGinnis W."/>
            <person name="Shapiro H."/>
            <person name="Tjian R."/>
            <person name="Grigoriev I.V."/>
            <person name="Rokhsar D."/>
        </authorList>
    </citation>
    <scope>NUCLEOTIDE SEQUENCE [LARGE SCALE GENOMIC DNA]</scope>
    <source>
        <strain evidence="4">MX1 / ATCC 50154</strain>
    </source>
</reference>
<accession>A9UVF6</accession>
<keyword evidence="4" id="KW-1185">Reference proteome</keyword>
<dbReference type="RefSeq" id="XP_001744442.1">
    <property type="nucleotide sequence ID" value="XM_001744390.1"/>
</dbReference>
<evidence type="ECO:0000256" key="2">
    <source>
        <dbReference type="ARBA" id="ARBA00019014"/>
    </source>
</evidence>
<evidence type="ECO:0000256" key="1">
    <source>
        <dbReference type="ARBA" id="ARBA00007768"/>
    </source>
</evidence>